<keyword evidence="3" id="KW-1185">Reference proteome</keyword>
<feature type="compositionally biased region" description="Polar residues" evidence="1">
    <location>
        <begin position="334"/>
        <end position="349"/>
    </location>
</feature>
<feature type="region of interest" description="Disordered" evidence="1">
    <location>
        <begin position="331"/>
        <end position="351"/>
    </location>
</feature>
<evidence type="ECO:0000313" key="3">
    <source>
        <dbReference type="Proteomes" id="UP000285146"/>
    </source>
</evidence>
<dbReference type="InParanoid" id="A0A423X0L2"/>
<proteinExistence type="predicted"/>
<evidence type="ECO:0000256" key="1">
    <source>
        <dbReference type="SAM" id="MobiDB-lite"/>
    </source>
</evidence>
<comment type="caution">
    <text evidence="2">The sequence shown here is derived from an EMBL/GenBank/DDBJ whole genome shotgun (WGS) entry which is preliminary data.</text>
</comment>
<evidence type="ECO:0000313" key="2">
    <source>
        <dbReference type="EMBL" id="ROW09331.1"/>
    </source>
</evidence>
<protein>
    <submittedName>
        <fullName evidence="2">Uncharacterized protein</fullName>
    </submittedName>
</protein>
<accession>A0A423X0L2</accession>
<organism evidence="2 3">
    <name type="scientific">Cytospora leucostoma</name>
    <dbReference type="NCBI Taxonomy" id="1230097"/>
    <lineage>
        <taxon>Eukaryota</taxon>
        <taxon>Fungi</taxon>
        <taxon>Dikarya</taxon>
        <taxon>Ascomycota</taxon>
        <taxon>Pezizomycotina</taxon>
        <taxon>Sordariomycetes</taxon>
        <taxon>Sordariomycetidae</taxon>
        <taxon>Diaporthales</taxon>
        <taxon>Cytosporaceae</taxon>
        <taxon>Cytospora</taxon>
    </lineage>
</organism>
<dbReference type="OrthoDB" id="10491261at2759"/>
<reference evidence="2 3" key="1">
    <citation type="submission" date="2015-09" db="EMBL/GenBank/DDBJ databases">
        <title>Host preference determinants of Valsa canker pathogens revealed by comparative genomics.</title>
        <authorList>
            <person name="Yin Z."/>
            <person name="Huang L."/>
        </authorList>
    </citation>
    <scope>NUCLEOTIDE SEQUENCE [LARGE SCALE GENOMIC DNA]</scope>
    <source>
        <strain evidence="2 3">SXYLt</strain>
    </source>
</reference>
<feature type="region of interest" description="Disordered" evidence="1">
    <location>
        <begin position="498"/>
        <end position="539"/>
    </location>
</feature>
<gene>
    <name evidence="2" type="ORF">VPNG_05852</name>
</gene>
<dbReference type="EMBL" id="LKEB01000031">
    <property type="protein sequence ID" value="ROW09331.1"/>
    <property type="molecule type" value="Genomic_DNA"/>
</dbReference>
<name>A0A423X0L2_9PEZI</name>
<dbReference type="AlphaFoldDB" id="A0A423X0L2"/>
<sequence>MDANKLPSQALWRARGQLPAYVDGDDDTSTIAESEHTFVNNAQRYALSHVGGDQGLYEDDEVVEIVGCGINHANADKLTFFGFASMRDRFYGNIPVFLLQDRRWASDGDSEFTIGKKNVIICFVAVATIEECLVSEDGKRMPPITEGYHGLMDALGLTQRKTPKRHTFLNAIIKGFTRSREEEINNCLRNQETPPVPEHPLDKMLLDVVDRHITFLRTRQPLTRLAAAFPREKALKLRCSQIKSFLADPSNINKCWASFVPTIPAEKQATWPWPWNVPSCSAEQAKLDEHSGHSASQLGLDQDQENLPSPAWTATVPILSRQLTLRPARHTHYVPQSSSTPTASNSPQGDSLAFNAALNSVETSFDELRSHIRPVNLSGLELEKAQQALSERLAHFTTRMKCVTTKTSAEDVATTFEDGEQLEPAALSTALSTACSNLDAGLTSIVTGAERGELSIQQTRETAEKVVGLFEETLFSMMNIKHICSSPVPISRSPIFTPGTPCAVPQGSEDPGLHKRRSRSPSSETVVAAGDRFAKRPRR</sequence>
<dbReference type="Proteomes" id="UP000285146">
    <property type="component" value="Unassembled WGS sequence"/>
</dbReference>